<evidence type="ECO:0000256" key="1">
    <source>
        <dbReference type="SAM" id="MobiDB-lite"/>
    </source>
</evidence>
<dbReference type="EMBL" id="QDKM01000004">
    <property type="protein sequence ID" value="PVH28835.1"/>
    <property type="molecule type" value="Genomic_DNA"/>
</dbReference>
<feature type="transmembrane region" description="Helical" evidence="2">
    <location>
        <begin position="6"/>
        <end position="29"/>
    </location>
</feature>
<proteinExistence type="predicted"/>
<keyword evidence="2" id="KW-0472">Membrane</keyword>
<reference evidence="3 4" key="1">
    <citation type="submission" date="2018-04" db="EMBL/GenBank/DDBJ databases">
        <title>Pararhodobacter oceanense sp. nov., isolated from marine intertidal sediment.</title>
        <authorList>
            <person name="Wang X.-L."/>
            <person name="Du Z.-J."/>
        </authorList>
    </citation>
    <scope>NUCLEOTIDE SEQUENCE [LARGE SCALE GENOMIC DNA]</scope>
    <source>
        <strain evidence="3 4">AM505</strain>
    </source>
</reference>
<dbReference type="AlphaFoldDB" id="A0A2T8HTU8"/>
<feature type="region of interest" description="Disordered" evidence="1">
    <location>
        <begin position="36"/>
        <end position="58"/>
    </location>
</feature>
<protein>
    <submittedName>
        <fullName evidence="3">Uncharacterized protein</fullName>
    </submittedName>
</protein>
<keyword evidence="4" id="KW-1185">Reference proteome</keyword>
<keyword evidence="2" id="KW-0812">Transmembrane</keyword>
<organism evidence="3 4">
    <name type="scientific">Pararhodobacter oceanensis</name>
    <dbReference type="NCBI Taxonomy" id="2172121"/>
    <lineage>
        <taxon>Bacteria</taxon>
        <taxon>Pseudomonadati</taxon>
        <taxon>Pseudomonadota</taxon>
        <taxon>Alphaproteobacteria</taxon>
        <taxon>Rhodobacterales</taxon>
        <taxon>Paracoccaceae</taxon>
        <taxon>Pararhodobacter</taxon>
    </lineage>
</organism>
<dbReference type="Proteomes" id="UP000245911">
    <property type="component" value="Unassembled WGS sequence"/>
</dbReference>
<evidence type="ECO:0000256" key="2">
    <source>
        <dbReference type="SAM" id="Phobius"/>
    </source>
</evidence>
<keyword evidence="2" id="KW-1133">Transmembrane helix</keyword>
<evidence type="ECO:0000313" key="3">
    <source>
        <dbReference type="EMBL" id="PVH28835.1"/>
    </source>
</evidence>
<name>A0A2T8HTU8_9RHOB</name>
<dbReference type="RefSeq" id="WP_116558680.1">
    <property type="nucleotide sequence ID" value="NZ_QDKM01000004.1"/>
</dbReference>
<evidence type="ECO:0000313" key="4">
    <source>
        <dbReference type="Proteomes" id="UP000245911"/>
    </source>
</evidence>
<accession>A0A2T8HTU8</accession>
<comment type="caution">
    <text evidence="3">The sequence shown here is derived from an EMBL/GenBank/DDBJ whole genome shotgun (WGS) entry which is preliminary data.</text>
</comment>
<gene>
    <name evidence="3" type="ORF">DDE20_11755</name>
</gene>
<sequence>MMKEFYVFVFSMLARFFDALSAPAFIAALRREKGKHPIPTRAQLPPHDHRAGAARPVLQPQNCRVTEHTHRLNLGAKNR</sequence>